<dbReference type="OrthoDB" id="1246837at2759"/>
<comment type="caution">
    <text evidence="1">The sequence shown here is derived from an EMBL/GenBank/DDBJ whole genome shotgun (WGS) entry which is preliminary data.</text>
</comment>
<protein>
    <submittedName>
        <fullName evidence="1">Uncharacterized protein</fullName>
    </submittedName>
</protein>
<organism evidence="1 2">
    <name type="scientific">Macleaya cordata</name>
    <name type="common">Five-seeded plume-poppy</name>
    <name type="synonym">Bocconia cordata</name>
    <dbReference type="NCBI Taxonomy" id="56857"/>
    <lineage>
        <taxon>Eukaryota</taxon>
        <taxon>Viridiplantae</taxon>
        <taxon>Streptophyta</taxon>
        <taxon>Embryophyta</taxon>
        <taxon>Tracheophyta</taxon>
        <taxon>Spermatophyta</taxon>
        <taxon>Magnoliopsida</taxon>
        <taxon>Ranunculales</taxon>
        <taxon>Papaveraceae</taxon>
        <taxon>Papaveroideae</taxon>
        <taxon>Macleaya</taxon>
    </lineage>
</organism>
<dbReference type="PANTHER" id="PTHR38224:SF1">
    <property type="entry name" value="PHLOEM SPECIFIC PROTEIN"/>
    <property type="match status" value="1"/>
</dbReference>
<dbReference type="Proteomes" id="UP000195402">
    <property type="component" value="Unassembled WGS sequence"/>
</dbReference>
<dbReference type="AlphaFoldDB" id="A0A200RDM1"/>
<dbReference type="InParanoid" id="A0A200RDM1"/>
<evidence type="ECO:0000313" key="2">
    <source>
        <dbReference type="Proteomes" id="UP000195402"/>
    </source>
</evidence>
<dbReference type="PANTHER" id="PTHR38224">
    <property type="entry name" value="PHLOEM SPECIFIC PROTEIN"/>
    <property type="match status" value="1"/>
</dbReference>
<reference evidence="1 2" key="1">
    <citation type="journal article" date="2017" name="Mol. Plant">
        <title>The Genome of Medicinal Plant Macleaya cordata Provides New Insights into Benzylisoquinoline Alkaloids Metabolism.</title>
        <authorList>
            <person name="Liu X."/>
            <person name="Liu Y."/>
            <person name="Huang P."/>
            <person name="Ma Y."/>
            <person name="Qing Z."/>
            <person name="Tang Q."/>
            <person name="Cao H."/>
            <person name="Cheng P."/>
            <person name="Zheng Y."/>
            <person name="Yuan Z."/>
            <person name="Zhou Y."/>
            <person name="Liu J."/>
            <person name="Tang Z."/>
            <person name="Zhuo Y."/>
            <person name="Zhang Y."/>
            <person name="Yu L."/>
            <person name="Huang J."/>
            <person name="Yang P."/>
            <person name="Peng Q."/>
            <person name="Zhang J."/>
            <person name="Jiang W."/>
            <person name="Zhang Z."/>
            <person name="Lin K."/>
            <person name="Ro D.K."/>
            <person name="Chen X."/>
            <person name="Xiong X."/>
            <person name="Shang Y."/>
            <person name="Huang S."/>
            <person name="Zeng J."/>
        </authorList>
    </citation>
    <scope>NUCLEOTIDE SEQUENCE [LARGE SCALE GENOMIC DNA]</scope>
    <source>
        <strain evidence="2">cv. BLH2017</strain>
        <tissue evidence="1">Root</tissue>
    </source>
</reference>
<sequence length="165" mass="19362">MYHPRAQDYHAKYQFSTGSGWQTPQTDDDYFQRRAHDDHTNNYKYLQQSSGWQTSPANDDYFQISRAETTTTVRTVEAPLFPNLNTIINETVIREANGPRRDEYNIAPKARGHVHVKKHVHYEQADKEGKKRETYDENIDAEADDFIKQKHKKFELSKLLSMKAI</sequence>
<name>A0A200RDM1_MACCD</name>
<gene>
    <name evidence="1" type="ORF">BVC80_887g108</name>
</gene>
<accession>A0A200RDM1</accession>
<dbReference type="EMBL" id="MVGT01000057">
    <property type="protein sequence ID" value="OVA20815.1"/>
    <property type="molecule type" value="Genomic_DNA"/>
</dbReference>
<keyword evidence="2" id="KW-1185">Reference proteome</keyword>
<proteinExistence type="predicted"/>
<evidence type="ECO:0000313" key="1">
    <source>
        <dbReference type="EMBL" id="OVA20815.1"/>
    </source>
</evidence>